<feature type="transmembrane region" description="Helical" evidence="1">
    <location>
        <begin position="34"/>
        <end position="53"/>
    </location>
</feature>
<keyword evidence="2" id="KW-0645">Protease</keyword>
<feature type="transmembrane region" description="Helical" evidence="1">
    <location>
        <begin position="154"/>
        <end position="171"/>
    </location>
</feature>
<dbReference type="AlphaFoldDB" id="A0AAE3DR79"/>
<keyword evidence="2" id="KW-0482">Metalloprotease</keyword>
<dbReference type="InterPro" id="IPR011397">
    <property type="entry name" value="YhfC"/>
</dbReference>
<feature type="transmembrane region" description="Helical" evidence="1">
    <location>
        <begin position="65"/>
        <end position="88"/>
    </location>
</feature>
<feature type="transmembrane region" description="Helical" evidence="1">
    <location>
        <begin position="109"/>
        <end position="134"/>
    </location>
</feature>
<dbReference type="Pfam" id="PF10086">
    <property type="entry name" value="YhfC"/>
    <property type="match status" value="2"/>
</dbReference>
<evidence type="ECO:0000313" key="3">
    <source>
        <dbReference type="Proteomes" id="UP001197875"/>
    </source>
</evidence>
<keyword evidence="3" id="KW-1185">Reference proteome</keyword>
<evidence type="ECO:0000256" key="1">
    <source>
        <dbReference type="SAM" id="Phobius"/>
    </source>
</evidence>
<dbReference type="RefSeq" id="WP_227614603.1">
    <property type="nucleotide sequence ID" value="NZ_JAJEPR010000006.1"/>
</dbReference>
<reference evidence="2 3" key="1">
    <citation type="submission" date="2021-10" db="EMBL/GenBank/DDBJ databases">
        <title>Anaerobic single-cell dispensing facilitates the cultivation of human gut bacteria.</title>
        <authorList>
            <person name="Afrizal A."/>
        </authorList>
    </citation>
    <scope>NUCLEOTIDE SEQUENCE [LARGE SCALE GENOMIC DNA]</scope>
    <source>
        <strain evidence="2 3">CLA-AA-H277</strain>
    </source>
</reference>
<sequence>MIGNILGNVVGFLLMLGVPLAACIYYLWKRDGRIWMFFAGILSFTVSQLLIRIPLLQYAGKKWEWLMLLPYTSLVLYYGFLGLTAGLFEETGRWAAFSLMKRRRRALDWKDALALGLGHGGVEAVWVAVSGLMAGNFDFTAAGGRTLLGGVERLFAMTLHVGFSFLIFKGVEEKKARWWLLAVLLHGLTDFQLVIGNLAVVEGLLAIEAVAVLLLVVRFVRREERS</sequence>
<evidence type="ECO:0000313" key="2">
    <source>
        <dbReference type="EMBL" id="MCC2189186.1"/>
    </source>
</evidence>
<keyword evidence="1" id="KW-0472">Membrane</keyword>
<name>A0AAE3DR79_9FIRM</name>
<feature type="transmembrane region" description="Helical" evidence="1">
    <location>
        <begin position="201"/>
        <end position="220"/>
    </location>
</feature>
<keyword evidence="1" id="KW-1133">Transmembrane helix</keyword>
<dbReference type="EMBL" id="JAJEPR010000006">
    <property type="protein sequence ID" value="MCC2189186.1"/>
    <property type="molecule type" value="Genomic_DNA"/>
</dbReference>
<organism evidence="2 3">
    <name type="scientific">Fusicatenibacter faecihominis</name>
    <dbReference type="NCBI Taxonomy" id="2881276"/>
    <lineage>
        <taxon>Bacteria</taxon>
        <taxon>Bacillati</taxon>
        <taxon>Bacillota</taxon>
        <taxon>Clostridia</taxon>
        <taxon>Lachnospirales</taxon>
        <taxon>Lachnospiraceae</taxon>
        <taxon>Fusicatenibacter</taxon>
    </lineage>
</organism>
<gene>
    <name evidence="2" type="ORF">LKD71_05055</name>
</gene>
<keyword evidence="1" id="KW-0812">Transmembrane</keyword>
<feature type="transmembrane region" description="Helical" evidence="1">
    <location>
        <begin position="178"/>
        <end position="195"/>
    </location>
</feature>
<comment type="caution">
    <text evidence="2">The sequence shown here is derived from an EMBL/GenBank/DDBJ whole genome shotgun (WGS) entry which is preliminary data.</text>
</comment>
<protein>
    <submittedName>
        <fullName evidence="2">YhfC family intramembrane metalloprotease</fullName>
    </submittedName>
</protein>
<dbReference type="Proteomes" id="UP001197875">
    <property type="component" value="Unassembled WGS sequence"/>
</dbReference>
<proteinExistence type="predicted"/>
<dbReference type="GO" id="GO:0008237">
    <property type="term" value="F:metallopeptidase activity"/>
    <property type="evidence" value="ECO:0007669"/>
    <property type="project" value="UniProtKB-KW"/>
</dbReference>
<keyword evidence="2" id="KW-0378">Hydrolase</keyword>
<accession>A0AAE3DR79</accession>
<feature type="transmembrane region" description="Helical" evidence="1">
    <location>
        <begin position="6"/>
        <end position="27"/>
    </location>
</feature>